<evidence type="ECO:0008006" key="5">
    <source>
        <dbReference type="Google" id="ProtNLM"/>
    </source>
</evidence>
<dbReference type="Pfam" id="PF08495">
    <property type="entry name" value="FIST"/>
    <property type="match status" value="1"/>
</dbReference>
<dbReference type="PANTHER" id="PTHR40252:SF2">
    <property type="entry name" value="BLR0328 PROTEIN"/>
    <property type="match status" value="1"/>
</dbReference>
<reference evidence="3 4" key="1">
    <citation type="submission" date="2018-10" db="EMBL/GenBank/DDBJ databases">
        <title>Dokdonia luteus sp. nov., isolated from sea water.</title>
        <authorList>
            <person name="Zhou L.Y."/>
            <person name="Du Z.J."/>
        </authorList>
    </citation>
    <scope>NUCLEOTIDE SEQUENCE [LARGE SCALE GENOMIC DNA]</scope>
    <source>
        <strain evidence="3 4">SH27</strain>
    </source>
</reference>
<proteinExistence type="predicted"/>
<name>A0A3M0G656_9FLAO</name>
<dbReference type="SMART" id="SM01204">
    <property type="entry name" value="FIST_C"/>
    <property type="match status" value="1"/>
</dbReference>
<dbReference type="RefSeq" id="WP_121916924.1">
    <property type="nucleotide sequence ID" value="NZ_REFV01000005.1"/>
</dbReference>
<evidence type="ECO:0000259" key="2">
    <source>
        <dbReference type="SMART" id="SM01204"/>
    </source>
</evidence>
<accession>A0A3M0G656</accession>
<dbReference type="AlphaFoldDB" id="A0A3M0G656"/>
<feature type="domain" description="FIST C-domain" evidence="2">
    <location>
        <begin position="215"/>
        <end position="355"/>
    </location>
</feature>
<dbReference type="EMBL" id="REFV01000005">
    <property type="protein sequence ID" value="RMB60520.1"/>
    <property type="molecule type" value="Genomic_DNA"/>
</dbReference>
<dbReference type="PANTHER" id="PTHR40252">
    <property type="entry name" value="BLR0328 PROTEIN"/>
    <property type="match status" value="1"/>
</dbReference>
<evidence type="ECO:0000313" key="3">
    <source>
        <dbReference type="EMBL" id="RMB60520.1"/>
    </source>
</evidence>
<dbReference type="Pfam" id="PF10442">
    <property type="entry name" value="FIST_C"/>
    <property type="match status" value="1"/>
</dbReference>
<evidence type="ECO:0000313" key="4">
    <source>
        <dbReference type="Proteomes" id="UP000281985"/>
    </source>
</evidence>
<gene>
    <name evidence="3" type="ORF">EAX61_06780</name>
</gene>
<protein>
    <recommendedName>
        <fullName evidence="5">Histidine kinase</fullName>
    </recommendedName>
</protein>
<feature type="domain" description="FIST" evidence="1">
    <location>
        <begin position="27"/>
        <end position="214"/>
    </location>
</feature>
<evidence type="ECO:0000259" key="1">
    <source>
        <dbReference type="SMART" id="SM00897"/>
    </source>
</evidence>
<sequence length="376" mass="41047">MKAINIQGTSIGEVKSAFAKAVSQNFAPTLAIVFCSIAQDRKELVTFLNGHNIQIFGSTTAGEVIDNEITEGATVIMLLDIKREHYSIFSKSSKNTLEIAKEMATTAKNTFNDPSIIVVSSGLTVDAEDIINGVQNFDNKIPLYGGLAGDDLKMTASYVFSNDFESDNGLLALIIDNKKVHVAGLATSGWDNIGVEKTITKSDGNIVYSIDDEPALDVFVKFFQFTENLHDRAEVIAMNFAQYPLQMKKENGNVVLRAPLMANMEDSSLIFAGGIPEGSKVQFSVPPGFDLVDKTRDSISVLKDTMENPDAVIVFSCKARHLALGPIMEDEAGKLRSIWDKPLLGFFTYGEIGTAVNSTCDFHNETCSMVVLEERK</sequence>
<keyword evidence="4" id="KW-1185">Reference proteome</keyword>
<dbReference type="OrthoDB" id="9770435at2"/>
<dbReference type="Proteomes" id="UP000281985">
    <property type="component" value="Unassembled WGS sequence"/>
</dbReference>
<dbReference type="SMART" id="SM00897">
    <property type="entry name" value="FIST"/>
    <property type="match status" value="1"/>
</dbReference>
<organism evidence="3 4">
    <name type="scientific">Dokdonia sinensis</name>
    <dbReference type="NCBI Taxonomy" id="2479847"/>
    <lineage>
        <taxon>Bacteria</taxon>
        <taxon>Pseudomonadati</taxon>
        <taxon>Bacteroidota</taxon>
        <taxon>Flavobacteriia</taxon>
        <taxon>Flavobacteriales</taxon>
        <taxon>Flavobacteriaceae</taxon>
        <taxon>Dokdonia</taxon>
    </lineage>
</organism>
<comment type="caution">
    <text evidence="3">The sequence shown here is derived from an EMBL/GenBank/DDBJ whole genome shotgun (WGS) entry which is preliminary data.</text>
</comment>
<dbReference type="InterPro" id="IPR013702">
    <property type="entry name" value="FIST_domain_N"/>
</dbReference>
<dbReference type="InterPro" id="IPR019494">
    <property type="entry name" value="FIST_C"/>
</dbReference>